<proteinExistence type="predicted"/>
<gene>
    <name evidence="1" type="ORF">B4088_0260</name>
</gene>
<dbReference type="PATRIC" id="fig|1396.535.peg.598"/>
<reference evidence="1 2" key="1">
    <citation type="submission" date="2015-09" db="EMBL/GenBank/DDBJ databases">
        <title>Bacillus cereus food isolates.</title>
        <authorList>
            <person name="Boekhorst J."/>
        </authorList>
    </citation>
    <scope>NUCLEOTIDE SEQUENCE [LARGE SCALE GENOMIC DNA]</scope>
    <source>
        <strain evidence="1 2">B4088</strain>
    </source>
</reference>
<dbReference type="EMBL" id="LJKE01000011">
    <property type="protein sequence ID" value="KZD73299.1"/>
    <property type="molecule type" value="Genomic_DNA"/>
</dbReference>
<evidence type="ECO:0000313" key="1">
    <source>
        <dbReference type="EMBL" id="KZD73299.1"/>
    </source>
</evidence>
<dbReference type="AlphaFoldDB" id="A0A162PKP0"/>
<dbReference type="Proteomes" id="UP000076482">
    <property type="component" value="Unassembled WGS sequence"/>
</dbReference>
<sequence length="37" mass="4698">MLFFFWIKSLLSEEKFAMIMEESYILYQVQKYERNKI</sequence>
<accession>A0A162PKP0</accession>
<evidence type="ECO:0000313" key="2">
    <source>
        <dbReference type="Proteomes" id="UP000076482"/>
    </source>
</evidence>
<name>A0A162PKP0_BACCE</name>
<protein>
    <submittedName>
        <fullName evidence="1">Uncharacterized protein</fullName>
    </submittedName>
</protein>
<comment type="caution">
    <text evidence="1">The sequence shown here is derived from an EMBL/GenBank/DDBJ whole genome shotgun (WGS) entry which is preliminary data.</text>
</comment>
<organism evidence="1 2">
    <name type="scientific">Bacillus cereus</name>
    <dbReference type="NCBI Taxonomy" id="1396"/>
    <lineage>
        <taxon>Bacteria</taxon>
        <taxon>Bacillati</taxon>
        <taxon>Bacillota</taxon>
        <taxon>Bacilli</taxon>
        <taxon>Bacillales</taxon>
        <taxon>Bacillaceae</taxon>
        <taxon>Bacillus</taxon>
        <taxon>Bacillus cereus group</taxon>
    </lineage>
</organism>